<name>A0A370Q7G8_9FLAO</name>
<protein>
    <submittedName>
        <fullName evidence="21">Penicillin-binding protein 1A</fullName>
    </submittedName>
</protein>
<evidence type="ECO:0000313" key="21">
    <source>
        <dbReference type="EMBL" id="RDK84297.1"/>
    </source>
</evidence>
<evidence type="ECO:0000256" key="1">
    <source>
        <dbReference type="ARBA" id="ARBA00004236"/>
    </source>
</evidence>
<dbReference type="GO" id="GO:0008360">
    <property type="term" value="P:regulation of cell shape"/>
    <property type="evidence" value="ECO:0007669"/>
    <property type="project" value="UniProtKB-KW"/>
</dbReference>
<evidence type="ECO:0000256" key="17">
    <source>
        <dbReference type="ARBA" id="ARBA00049902"/>
    </source>
</evidence>
<dbReference type="PANTHER" id="PTHR32282">
    <property type="entry name" value="BINDING PROTEIN TRANSPEPTIDASE, PUTATIVE-RELATED"/>
    <property type="match status" value="1"/>
</dbReference>
<evidence type="ECO:0000256" key="16">
    <source>
        <dbReference type="ARBA" id="ARBA00034000"/>
    </source>
</evidence>
<keyword evidence="9" id="KW-0808">Transferase</keyword>
<dbReference type="GO" id="GO:0071555">
    <property type="term" value="P:cell wall organization"/>
    <property type="evidence" value="ECO:0007669"/>
    <property type="project" value="UniProtKB-KW"/>
</dbReference>
<keyword evidence="6" id="KW-0121">Carboxypeptidase</keyword>
<dbReference type="InterPro" id="IPR036950">
    <property type="entry name" value="PBP_transglycosylase"/>
</dbReference>
<dbReference type="InterPro" id="IPR023346">
    <property type="entry name" value="Lysozyme-like_dom_sf"/>
</dbReference>
<evidence type="ECO:0000259" key="20">
    <source>
        <dbReference type="Pfam" id="PF00912"/>
    </source>
</evidence>
<dbReference type="SUPFAM" id="SSF56601">
    <property type="entry name" value="beta-lactamase/transpeptidase-like"/>
    <property type="match status" value="1"/>
</dbReference>
<evidence type="ECO:0000256" key="13">
    <source>
        <dbReference type="ARBA" id="ARBA00023136"/>
    </source>
</evidence>
<proteinExistence type="inferred from homology"/>
<comment type="catalytic activity">
    <reaction evidence="16">
        <text>Preferential cleavage: (Ac)2-L-Lys-D-Ala-|-D-Ala. Also transpeptidation of peptidyl-alanyl moieties that are N-acyl substituents of D-alanine.</text>
        <dbReference type="EC" id="3.4.16.4"/>
    </reaction>
</comment>
<comment type="similarity">
    <text evidence="3">In the C-terminal section; belongs to the transpeptidase family.</text>
</comment>
<dbReference type="InterPro" id="IPR001264">
    <property type="entry name" value="Glyco_trans_51"/>
</dbReference>
<dbReference type="RefSeq" id="WP_115124458.1">
    <property type="nucleotide sequence ID" value="NZ_QRAO01000005.1"/>
</dbReference>
<keyword evidence="22" id="KW-1185">Reference proteome</keyword>
<evidence type="ECO:0000256" key="5">
    <source>
        <dbReference type="ARBA" id="ARBA00022475"/>
    </source>
</evidence>
<keyword evidence="10" id="KW-0378">Hydrolase</keyword>
<dbReference type="InterPro" id="IPR001460">
    <property type="entry name" value="PCN-bd_Tpept"/>
</dbReference>
<evidence type="ECO:0000256" key="3">
    <source>
        <dbReference type="ARBA" id="ARBA00007090"/>
    </source>
</evidence>
<sequence length="748" mass="84620">MKLNRKLTKVLKKVGGICLVLFGAACVFMGTVYFGLWGALPSKKELKELSQYRASEIYDVNNELIGKFYIQNRQPIPLDSIPEHVINAVIATEDARFYNHSGIDTRSMFRVVIKSILLQDKSAGGGSTLTQQLAKNLYKRKDFSIFTLPVAKCKEIFIAKRLETVYEKDQILELYLNSAPFSGNTHGIESAARKFFNKSTQNLSPAEAATLIGTLKATTYYNPYKHPGRSAERRNIVLGQMQKYEYITQEEFQKFKEDSLVTDFARYDEQSGLAPYFREKLRQRMLTWCKENTNLLKQPNLYTSGLKIYTTIDKKMQEFAEAATREHLQKLQQQFEGEYGNKKPWGQKTTLFKERLKTTQAYIKLKEKGLPEDQILDSLSIKRKMNISSFGKQKKVRYSTLDSLEFYLKSLATGTLVVNNTGAIKAWVGGVDFENYKYDHVQSKRQVGSTFKPIVYTAALENGISPCDYISAREVSYENLNNWTPSNSGKKDESYINYSVKEALTQSINTVSVKIIEQTGIPNVVQLSKKLNITTKLPEVPSLALGTAELSILEMAGAYTAFINGSRASAPHFLRKIENAQGKVLETFKEEEPNKEAFSETTRQQLLAMMQNVVNNGTAKRLRSVYGLKNELAGKTGTTQSNKDAWFVGITPNLVMVTWVGHDDHRIGFKSTRLGQGANAALPVFAKFIQKINAEKDFTTYTTAKFPNISDEVKSTLDCPPTKRDGFLKRLFTNPDKKKSKKFKGRKN</sequence>
<keyword evidence="18" id="KW-1133">Transmembrane helix</keyword>
<evidence type="ECO:0000256" key="2">
    <source>
        <dbReference type="ARBA" id="ARBA00004752"/>
    </source>
</evidence>
<evidence type="ECO:0000256" key="18">
    <source>
        <dbReference type="SAM" id="Phobius"/>
    </source>
</evidence>
<dbReference type="OrthoDB" id="9766909at2"/>
<keyword evidence="12" id="KW-0573">Peptidoglycan synthesis</keyword>
<keyword evidence="18" id="KW-0812">Transmembrane</keyword>
<evidence type="ECO:0000256" key="10">
    <source>
        <dbReference type="ARBA" id="ARBA00022801"/>
    </source>
</evidence>
<feature type="domain" description="Penicillin-binding protein transpeptidase" evidence="19">
    <location>
        <begin position="415"/>
        <end position="664"/>
    </location>
</feature>
<keyword evidence="7" id="KW-0645">Protease</keyword>
<dbReference type="GO" id="GO:0008955">
    <property type="term" value="F:peptidoglycan glycosyltransferase activity"/>
    <property type="evidence" value="ECO:0007669"/>
    <property type="project" value="UniProtKB-EC"/>
</dbReference>
<evidence type="ECO:0000259" key="19">
    <source>
        <dbReference type="Pfam" id="PF00905"/>
    </source>
</evidence>
<dbReference type="SUPFAM" id="SSF53955">
    <property type="entry name" value="Lysozyme-like"/>
    <property type="match status" value="1"/>
</dbReference>
<evidence type="ECO:0000256" key="7">
    <source>
        <dbReference type="ARBA" id="ARBA00022670"/>
    </source>
</evidence>
<keyword evidence="13 18" id="KW-0472">Membrane</keyword>
<keyword evidence="11" id="KW-0133">Cell shape</keyword>
<comment type="similarity">
    <text evidence="4">In the N-terminal section; belongs to the glycosyltransferase 51 family.</text>
</comment>
<dbReference type="Proteomes" id="UP000255317">
    <property type="component" value="Unassembled WGS sequence"/>
</dbReference>
<evidence type="ECO:0000313" key="22">
    <source>
        <dbReference type="Proteomes" id="UP000255317"/>
    </source>
</evidence>
<comment type="catalytic activity">
    <reaction evidence="17">
        <text>[GlcNAc-(1-&gt;4)-Mur2Ac(oyl-L-Ala-gamma-D-Glu-L-Lys-D-Ala-D-Ala)](n)-di-trans,octa-cis-undecaprenyl diphosphate + beta-D-GlcNAc-(1-&gt;4)-Mur2Ac(oyl-L-Ala-gamma-D-Glu-L-Lys-D-Ala-D-Ala)-di-trans,octa-cis-undecaprenyl diphosphate = [GlcNAc-(1-&gt;4)-Mur2Ac(oyl-L-Ala-gamma-D-Glu-L-Lys-D-Ala-D-Ala)](n+1)-di-trans,octa-cis-undecaprenyl diphosphate + di-trans,octa-cis-undecaprenyl diphosphate + H(+)</text>
        <dbReference type="Rhea" id="RHEA:23708"/>
        <dbReference type="Rhea" id="RHEA-COMP:9602"/>
        <dbReference type="Rhea" id="RHEA-COMP:9603"/>
        <dbReference type="ChEBI" id="CHEBI:15378"/>
        <dbReference type="ChEBI" id="CHEBI:58405"/>
        <dbReference type="ChEBI" id="CHEBI:60033"/>
        <dbReference type="ChEBI" id="CHEBI:78435"/>
        <dbReference type="EC" id="2.4.99.28"/>
    </reaction>
</comment>
<dbReference type="PANTHER" id="PTHR32282:SF11">
    <property type="entry name" value="PENICILLIN-BINDING PROTEIN 1B"/>
    <property type="match status" value="1"/>
</dbReference>
<evidence type="ECO:0000256" key="4">
    <source>
        <dbReference type="ARBA" id="ARBA00007739"/>
    </source>
</evidence>
<evidence type="ECO:0000256" key="14">
    <source>
        <dbReference type="ARBA" id="ARBA00023268"/>
    </source>
</evidence>
<dbReference type="GO" id="GO:0009252">
    <property type="term" value="P:peptidoglycan biosynthetic process"/>
    <property type="evidence" value="ECO:0007669"/>
    <property type="project" value="UniProtKB-KW"/>
</dbReference>
<reference evidence="21 22" key="1">
    <citation type="submission" date="2018-07" db="EMBL/GenBank/DDBJ databases">
        <title>Genomic Encyclopedia of Type Strains, Phase IV (KMG-IV): sequencing the most valuable type-strain genomes for metagenomic binning, comparative biology and taxonomic classification.</title>
        <authorList>
            <person name="Goeker M."/>
        </authorList>
    </citation>
    <scope>NUCLEOTIDE SEQUENCE [LARGE SCALE GENOMIC DNA]</scope>
    <source>
        <strain evidence="21 22">DSM 101478</strain>
    </source>
</reference>
<dbReference type="GO" id="GO:0030288">
    <property type="term" value="C:outer membrane-bounded periplasmic space"/>
    <property type="evidence" value="ECO:0007669"/>
    <property type="project" value="TreeGrafter"/>
</dbReference>
<dbReference type="AlphaFoldDB" id="A0A370Q7G8"/>
<dbReference type="GO" id="GO:0005886">
    <property type="term" value="C:plasma membrane"/>
    <property type="evidence" value="ECO:0007669"/>
    <property type="project" value="UniProtKB-SubCell"/>
</dbReference>
<evidence type="ECO:0000256" key="15">
    <source>
        <dbReference type="ARBA" id="ARBA00023316"/>
    </source>
</evidence>
<dbReference type="GO" id="GO:0006508">
    <property type="term" value="P:proteolysis"/>
    <property type="evidence" value="ECO:0007669"/>
    <property type="project" value="UniProtKB-KW"/>
</dbReference>
<dbReference type="Gene3D" id="3.40.710.10">
    <property type="entry name" value="DD-peptidase/beta-lactamase superfamily"/>
    <property type="match status" value="2"/>
</dbReference>
<dbReference type="Gene3D" id="1.10.3810.10">
    <property type="entry name" value="Biosynthetic peptidoglycan transglycosylase-like"/>
    <property type="match status" value="1"/>
</dbReference>
<keyword evidence="5" id="KW-1003">Cell membrane</keyword>
<dbReference type="EMBL" id="QRAO01000005">
    <property type="protein sequence ID" value="RDK84297.1"/>
    <property type="molecule type" value="Genomic_DNA"/>
</dbReference>
<comment type="subcellular location">
    <subcellularLocation>
        <location evidence="1">Cell membrane</location>
    </subcellularLocation>
</comment>
<dbReference type="InterPro" id="IPR050396">
    <property type="entry name" value="Glycosyltr_51/Transpeptidase"/>
</dbReference>
<keyword evidence="14" id="KW-0511">Multifunctional enzyme</keyword>
<accession>A0A370Q7G8</accession>
<dbReference type="Pfam" id="PF00905">
    <property type="entry name" value="Transpeptidase"/>
    <property type="match status" value="1"/>
</dbReference>
<dbReference type="GO" id="GO:0008658">
    <property type="term" value="F:penicillin binding"/>
    <property type="evidence" value="ECO:0007669"/>
    <property type="project" value="InterPro"/>
</dbReference>
<feature type="transmembrane region" description="Helical" evidence="18">
    <location>
        <begin position="14"/>
        <end position="40"/>
    </location>
</feature>
<feature type="domain" description="Glycosyl transferase family 51" evidence="20">
    <location>
        <begin position="63"/>
        <end position="242"/>
    </location>
</feature>
<dbReference type="Pfam" id="PF00912">
    <property type="entry name" value="Transgly"/>
    <property type="match status" value="1"/>
</dbReference>
<evidence type="ECO:0000256" key="8">
    <source>
        <dbReference type="ARBA" id="ARBA00022676"/>
    </source>
</evidence>
<dbReference type="InterPro" id="IPR012338">
    <property type="entry name" value="Beta-lactam/transpept-like"/>
</dbReference>
<dbReference type="GO" id="GO:0009002">
    <property type="term" value="F:serine-type D-Ala-D-Ala carboxypeptidase activity"/>
    <property type="evidence" value="ECO:0007669"/>
    <property type="project" value="UniProtKB-EC"/>
</dbReference>
<evidence type="ECO:0000256" key="11">
    <source>
        <dbReference type="ARBA" id="ARBA00022960"/>
    </source>
</evidence>
<evidence type="ECO:0000256" key="12">
    <source>
        <dbReference type="ARBA" id="ARBA00022984"/>
    </source>
</evidence>
<keyword evidence="15" id="KW-0961">Cell wall biogenesis/degradation</keyword>
<evidence type="ECO:0000256" key="6">
    <source>
        <dbReference type="ARBA" id="ARBA00022645"/>
    </source>
</evidence>
<comment type="caution">
    <text evidence="21">The sequence shown here is derived from an EMBL/GenBank/DDBJ whole genome shotgun (WGS) entry which is preliminary data.</text>
</comment>
<keyword evidence="8" id="KW-0328">Glycosyltransferase</keyword>
<organism evidence="21 22">
    <name type="scientific">Marinirhabdus gelatinilytica</name>
    <dbReference type="NCBI Taxonomy" id="1703343"/>
    <lineage>
        <taxon>Bacteria</taxon>
        <taxon>Pseudomonadati</taxon>
        <taxon>Bacteroidota</taxon>
        <taxon>Flavobacteriia</taxon>
        <taxon>Flavobacteriales</taxon>
        <taxon>Flavobacteriaceae</taxon>
    </lineage>
</organism>
<dbReference type="PROSITE" id="PS51257">
    <property type="entry name" value="PROKAR_LIPOPROTEIN"/>
    <property type="match status" value="1"/>
</dbReference>
<evidence type="ECO:0000256" key="9">
    <source>
        <dbReference type="ARBA" id="ARBA00022679"/>
    </source>
</evidence>
<gene>
    <name evidence="21" type="ORF">C8D94_105143</name>
</gene>
<comment type="pathway">
    <text evidence="2">Cell wall biogenesis; peptidoglycan biosynthesis.</text>
</comment>